<dbReference type="InterPro" id="IPR007460">
    <property type="entry name" value="BrnT_toxin"/>
</dbReference>
<dbReference type="InterPro" id="IPR038573">
    <property type="entry name" value="BrnT_sf"/>
</dbReference>
<dbReference type="Pfam" id="PF04365">
    <property type="entry name" value="BrnT_toxin"/>
    <property type="match status" value="1"/>
</dbReference>
<protein>
    <submittedName>
        <fullName evidence="1">Uncharacterized protein</fullName>
    </submittedName>
</protein>
<evidence type="ECO:0000313" key="2">
    <source>
        <dbReference type="Proteomes" id="UP000323300"/>
    </source>
</evidence>
<keyword evidence="2" id="KW-1185">Reference proteome</keyword>
<proteinExistence type="predicted"/>
<dbReference type="Proteomes" id="UP000323300">
    <property type="component" value="Unassembled WGS sequence"/>
</dbReference>
<dbReference type="Gene3D" id="3.10.450.530">
    <property type="entry name" value="Ribonuclease toxin, BrnT, of type II toxin-antitoxin system"/>
    <property type="match status" value="1"/>
</dbReference>
<name>A0A1I3XFX8_9HYPH</name>
<dbReference type="EMBL" id="FOSL01000003">
    <property type="protein sequence ID" value="SFK18415.1"/>
    <property type="molecule type" value="Genomic_DNA"/>
</dbReference>
<evidence type="ECO:0000313" key="1">
    <source>
        <dbReference type="EMBL" id="SFK18415.1"/>
    </source>
</evidence>
<sequence>MYVQSRRVDRGRALRFEWDPEKARRNLAKHGIAFDVAQFVFDDPLYLLVPDRFEDGEQRWHAIGMVGEIAILLVVHTYPDPDREDLVRIIGARKATPHERRRYEQEGT</sequence>
<accession>A0A1I3XFX8</accession>
<dbReference type="AlphaFoldDB" id="A0A1I3XFX8"/>
<gene>
    <name evidence="1" type="ORF">SAMN04488498_103198</name>
</gene>
<organism evidence="1 2">
    <name type="scientific">Neomesorhizobium albiziae</name>
    <dbReference type="NCBI Taxonomy" id="335020"/>
    <lineage>
        <taxon>Bacteria</taxon>
        <taxon>Pseudomonadati</taxon>
        <taxon>Pseudomonadota</taxon>
        <taxon>Alphaproteobacteria</taxon>
        <taxon>Hyphomicrobiales</taxon>
        <taxon>Phyllobacteriaceae</taxon>
        <taxon>Neomesorhizobium</taxon>
    </lineage>
</organism>
<dbReference type="OrthoDB" id="839663at2"/>
<reference evidence="1 2" key="1">
    <citation type="submission" date="2016-10" db="EMBL/GenBank/DDBJ databases">
        <authorList>
            <person name="Varghese N."/>
            <person name="Submissions S."/>
        </authorList>
    </citation>
    <scope>NUCLEOTIDE SEQUENCE [LARGE SCALE GENOMIC DNA]</scope>
    <source>
        <strain evidence="1 2">DSM 21822</strain>
    </source>
</reference>